<dbReference type="Proteomes" id="UP000000346">
    <property type="component" value="Chromosome"/>
</dbReference>
<dbReference type="InterPro" id="IPR002510">
    <property type="entry name" value="Metalloprtase-TldD/E_N"/>
</dbReference>
<dbReference type="KEGG" id="asc:ASAC_1447"/>
<dbReference type="GeneID" id="9499706"/>
<gene>
    <name evidence="3" type="ordered locus">ASAC_1447</name>
</gene>
<evidence type="ECO:0000259" key="2">
    <source>
        <dbReference type="Pfam" id="PF19289"/>
    </source>
</evidence>
<accession>D9PZ65</accession>
<dbReference type="Pfam" id="PF01523">
    <property type="entry name" value="PmbA_TldD_1st"/>
    <property type="match status" value="1"/>
</dbReference>
<dbReference type="Gene3D" id="3.30.2290.10">
    <property type="entry name" value="PmbA/TldD superfamily"/>
    <property type="match status" value="1"/>
</dbReference>
<dbReference type="OrthoDB" id="84520at2157"/>
<dbReference type="InParanoid" id="D9PZ65"/>
<evidence type="ECO:0000313" key="4">
    <source>
        <dbReference type="Proteomes" id="UP000000346"/>
    </source>
</evidence>
<proteinExistence type="predicted"/>
<dbReference type="HOGENOM" id="CLU_026425_4_2_2"/>
<protein>
    <submittedName>
        <fullName evidence="3">Peptidase U62, modulator of DNA gyrase</fullName>
    </submittedName>
</protein>
<dbReference type="EMBL" id="CP001742">
    <property type="protein sequence ID" value="ADL19852.1"/>
    <property type="molecule type" value="Genomic_DNA"/>
</dbReference>
<dbReference type="AlphaFoldDB" id="D9PZ65"/>
<dbReference type="PANTHER" id="PTHR43421:SF1">
    <property type="entry name" value="METALLOPROTEASE PMBA"/>
    <property type="match status" value="1"/>
</dbReference>
<dbReference type="GO" id="GO:0008237">
    <property type="term" value="F:metallopeptidase activity"/>
    <property type="evidence" value="ECO:0007669"/>
    <property type="project" value="InterPro"/>
</dbReference>
<dbReference type="PANTHER" id="PTHR43421">
    <property type="entry name" value="METALLOPROTEASE PMBA"/>
    <property type="match status" value="1"/>
</dbReference>
<dbReference type="Pfam" id="PF19289">
    <property type="entry name" value="PmbA_TldD_3rd"/>
    <property type="match status" value="1"/>
</dbReference>
<feature type="domain" description="Metalloprotease TldD/E C-terminal" evidence="2">
    <location>
        <begin position="217"/>
        <end position="417"/>
    </location>
</feature>
<dbReference type="GO" id="GO:0006508">
    <property type="term" value="P:proteolysis"/>
    <property type="evidence" value="ECO:0007669"/>
    <property type="project" value="InterPro"/>
</dbReference>
<keyword evidence="4" id="KW-1185">Reference proteome</keyword>
<feature type="domain" description="Metalloprotease TldD/E N-terminal" evidence="1">
    <location>
        <begin position="19"/>
        <end position="77"/>
    </location>
</feature>
<evidence type="ECO:0000313" key="3">
    <source>
        <dbReference type="EMBL" id="ADL19852.1"/>
    </source>
</evidence>
<dbReference type="InterPro" id="IPR036059">
    <property type="entry name" value="TldD/PmbA_sf"/>
</dbReference>
<name>D9PZ65_ACIS3</name>
<dbReference type="InterPro" id="IPR035068">
    <property type="entry name" value="TldD/PmbA_N"/>
</dbReference>
<dbReference type="GO" id="GO:0005829">
    <property type="term" value="C:cytosol"/>
    <property type="evidence" value="ECO:0007669"/>
    <property type="project" value="TreeGrafter"/>
</dbReference>
<dbReference type="eggNOG" id="arCOG00322">
    <property type="taxonomic scope" value="Archaea"/>
</dbReference>
<dbReference type="STRING" id="666510.ASAC_1447"/>
<dbReference type="RefSeq" id="WP_013267364.1">
    <property type="nucleotide sequence ID" value="NC_014374.1"/>
</dbReference>
<dbReference type="SUPFAM" id="SSF111283">
    <property type="entry name" value="Putative modulator of DNA gyrase, PmbA/TldD"/>
    <property type="match status" value="1"/>
</dbReference>
<dbReference type="InterPro" id="IPR047657">
    <property type="entry name" value="PmbA"/>
</dbReference>
<reference evidence="3 4" key="1">
    <citation type="journal article" date="2010" name="Appl. Environ. Microbiol.">
        <title>The genome sequence of the crenarchaeon Acidilobus saccharovorans supports a new order, Acidilobales, and suggests an important ecological role in terrestrial acidic hot springs.</title>
        <authorList>
            <person name="Mardanov A.V."/>
            <person name="Svetlitchnyi V.A."/>
            <person name="Beletsky A.V."/>
            <person name="Prokofeva M.I."/>
            <person name="Bonch-Osmolovskaya E.A."/>
            <person name="Ravin N.V."/>
            <person name="Skryabin K.G."/>
        </authorList>
    </citation>
    <scope>NUCLEOTIDE SEQUENCE [LARGE SCALE GENOMIC DNA]</scope>
    <source>
        <strain evidence="4">DSM 16705 / JCM 18335 / VKM B-2471 / 345-15</strain>
    </source>
</reference>
<evidence type="ECO:0000259" key="1">
    <source>
        <dbReference type="Pfam" id="PF01523"/>
    </source>
</evidence>
<organism evidence="3 4">
    <name type="scientific">Acidilobus saccharovorans (strain DSM 16705 / JCM 18335 / VKM B-2471 / 345-15)</name>
    <dbReference type="NCBI Taxonomy" id="666510"/>
    <lineage>
        <taxon>Archaea</taxon>
        <taxon>Thermoproteota</taxon>
        <taxon>Thermoprotei</taxon>
        <taxon>Acidilobales</taxon>
        <taxon>Acidilobaceae</taxon>
        <taxon>Acidilobus</taxon>
    </lineage>
</organism>
<sequence>MQLSPEDILRKASASGAQAEVLFVRSRSVELSWEKMSQYGMTYVEEGCGLRVIKDGRVGFAYSNRCTEELVNMALSSMEASQPDLANALPGPEPVSPLEDSYDSSLEEPWGLLRDLMEAVLSYSGRGLNIISARAWGGTATVTVKNTEGVDVSSTTSFVGAAATGNYMSESYVGPEVYEYGDSRTARGVSVDPFMKELLRKVELTRSRNPLKQVDRPVALTAKAVSELLFPLLNHAVSLENVYRGRSPLRPGDALGSRVTAVDNPRLPGGAWSRAFDGEGLPTKEVTLIDSGTFRTPLSNTFWARKAGGVNTHSSWRTFMTLPSISMSYLVLDAPSAGDLGDAVFIDQVQGVHTSNFDTGEFAVSAALAWDSDGGLREFVLSGDLRSLLGGVIGMAPDRSRFGRVVSGTLLVRGLRLSP</sequence>
<dbReference type="InterPro" id="IPR045569">
    <property type="entry name" value="Metalloprtase-TldD/E_C"/>
</dbReference>